<dbReference type="Gene3D" id="1.10.150.130">
    <property type="match status" value="1"/>
</dbReference>
<evidence type="ECO:0000256" key="1">
    <source>
        <dbReference type="ARBA" id="ARBA00008857"/>
    </source>
</evidence>
<dbReference type="InterPro" id="IPR010998">
    <property type="entry name" value="Integrase_recombinase_N"/>
</dbReference>
<proteinExistence type="inferred from homology"/>
<dbReference type="InterPro" id="IPR035386">
    <property type="entry name" value="Arm-DNA-bind_5"/>
</dbReference>
<dbReference type="InterPro" id="IPR013762">
    <property type="entry name" value="Integrase-like_cat_sf"/>
</dbReference>
<dbReference type="SUPFAM" id="SSF56349">
    <property type="entry name" value="DNA breaking-rejoining enzymes"/>
    <property type="match status" value="1"/>
</dbReference>
<comment type="similarity">
    <text evidence="1">Belongs to the 'phage' integrase family.</text>
</comment>
<sequence>MGYELKVNNCVIGFYSSSFIFLHRSRILVHLYLCKQRKFRKNDRKMKENKLKVSFFVQAKRTDKKGLVPVIGRISVGRTHSGFSTKCKTPLALWDSRKQRLIGKSSMAVSVNQKLGECTALIHTRFHELSEREESFTATDVRDAYQGQIHRQALLLESFGEYLTQTKERIGIDRALKTFKLRTYQLSLLREYVQKKHKVSDIPLSQLDKAFIEGFEYYLTIDRKLKRSSISSTLSTLQTIVRIAVKKGVLDFYPFLGYSYERPKGEPRSITKEELEHIIDLEIEWENYRIVRDLFVFSCFTGLAISDVRNLREENIVTEEGKLCIKGRRMKTKTPYRVQVLPPALTIMNRYRGIRAGFVFDVPTTDIVLNGMHYIQRNIGMETPLTFHMARHTFASLITLSAGVPIETVSRMLGHTNLRTTQVYAAVSSERIHRDMQEIQQRIQDTFTLKL</sequence>
<gene>
    <name evidence="5" type="ORF">HMPREF9296_2098</name>
</gene>
<comment type="caution">
    <text evidence="5">The sequence shown here is derived from an EMBL/GenBank/DDBJ whole genome shotgun (WGS) entry which is preliminary data.</text>
</comment>
<dbReference type="STRING" id="866771.HMPREF9296_2098"/>
<dbReference type="GO" id="GO:0015074">
    <property type="term" value="P:DNA integration"/>
    <property type="evidence" value="ECO:0007669"/>
    <property type="project" value="InterPro"/>
</dbReference>
<organism evidence="5 6">
    <name type="scientific">Prevotella disiens FB035-09AN</name>
    <dbReference type="NCBI Taxonomy" id="866771"/>
    <lineage>
        <taxon>Bacteria</taxon>
        <taxon>Pseudomonadati</taxon>
        <taxon>Bacteroidota</taxon>
        <taxon>Bacteroidia</taxon>
        <taxon>Bacteroidales</taxon>
        <taxon>Prevotellaceae</taxon>
        <taxon>Prevotella</taxon>
    </lineage>
</organism>
<dbReference type="Gene3D" id="1.10.443.10">
    <property type="entry name" value="Intergrase catalytic core"/>
    <property type="match status" value="1"/>
</dbReference>
<dbReference type="AlphaFoldDB" id="E1KMZ8"/>
<dbReference type="PANTHER" id="PTHR30349">
    <property type="entry name" value="PHAGE INTEGRASE-RELATED"/>
    <property type="match status" value="1"/>
</dbReference>
<dbReference type="InterPro" id="IPR002104">
    <property type="entry name" value="Integrase_catalytic"/>
</dbReference>
<evidence type="ECO:0000313" key="6">
    <source>
        <dbReference type="Proteomes" id="UP000003610"/>
    </source>
</evidence>
<evidence type="ECO:0000256" key="2">
    <source>
        <dbReference type="ARBA" id="ARBA00023125"/>
    </source>
</evidence>
<dbReference type="Proteomes" id="UP000003610">
    <property type="component" value="Unassembled WGS sequence"/>
</dbReference>
<feature type="domain" description="Tyr recombinase" evidence="4">
    <location>
        <begin position="265"/>
        <end position="437"/>
    </location>
</feature>
<dbReference type="InterPro" id="IPR050090">
    <property type="entry name" value="Tyrosine_recombinase_XerCD"/>
</dbReference>
<dbReference type="CDD" id="cd01185">
    <property type="entry name" value="INTN1_C_like"/>
    <property type="match status" value="1"/>
</dbReference>
<protein>
    <submittedName>
        <fullName evidence="5">Site-specific recombinase, phage integrase family</fullName>
    </submittedName>
</protein>
<evidence type="ECO:0000313" key="5">
    <source>
        <dbReference type="EMBL" id="EFL47050.1"/>
    </source>
</evidence>
<name>E1KMZ8_9BACT</name>
<dbReference type="InterPro" id="IPR011010">
    <property type="entry name" value="DNA_brk_join_enz"/>
</dbReference>
<dbReference type="GO" id="GO:0006310">
    <property type="term" value="P:DNA recombination"/>
    <property type="evidence" value="ECO:0007669"/>
    <property type="project" value="UniProtKB-KW"/>
</dbReference>
<keyword evidence="2" id="KW-0238">DNA-binding</keyword>
<dbReference type="Pfam" id="PF13102">
    <property type="entry name" value="Phage_int_SAM_5"/>
    <property type="match status" value="1"/>
</dbReference>
<dbReference type="Pfam" id="PF00589">
    <property type="entry name" value="Phage_integrase"/>
    <property type="match status" value="1"/>
</dbReference>
<evidence type="ECO:0000256" key="3">
    <source>
        <dbReference type="ARBA" id="ARBA00023172"/>
    </source>
</evidence>
<dbReference type="EMBL" id="AEDO01000009">
    <property type="protein sequence ID" value="EFL47050.1"/>
    <property type="molecule type" value="Genomic_DNA"/>
</dbReference>
<keyword evidence="3" id="KW-0233">DNA recombination</keyword>
<dbReference type="Pfam" id="PF17293">
    <property type="entry name" value="Arm-DNA-bind_5"/>
    <property type="match status" value="1"/>
</dbReference>
<dbReference type="GO" id="GO:0003677">
    <property type="term" value="F:DNA binding"/>
    <property type="evidence" value="ECO:0007669"/>
    <property type="project" value="UniProtKB-KW"/>
</dbReference>
<dbReference type="PROSITE" id="PS51898">
    <property type="entry name" value="TYR_RECOMBINASE"/>
    <property type="match status" value="1"/>
</dbReference>
<dbReference type="eggNOG" id="COG4974">
    <property type="taxonomic scope" value="Bacteria"/>
</dbReference>
<dbReference type="InterPro" id="IPR025269">
    <property type="entry name" value="SAM-like_dom"/>
</dbReference>
<dbReference type="PANTHER" id="PTHR30349:SF64">
    <property type="entry name" value="PROPHAGE INTEGRASE INTD-RELATED"/>
    <property type="match status" value="1"/>
</dbReference>
<evidence type="ECO:0000259" key="4">
    <source>
        <dbReference type="PROSITE" id="PS51898"/>
    </source>
</evidence>
<accession>E1KMZ8</accession>
<reference evidence="5 6" key="1">
    <citation type="submission" date="2010-08" db="EMBL/GenBank/DDBJ databases">
        <authorList>
            <person name="Durkin A.S."/>
            <person name="Madupu R."/>
            <person name="Torralba M."/>
            <person name="Gillis M."/>
            <person name="Methe B."/>
            <person name="Sutton G."/>
            <person name="Nelson K.E."/>
        </authorList>
    </citation>
    <scope>NUCLEOTIDE SEQUENCE [LARGE SCALE GENOMIC DNA]</scope>
    <source>
        <strain evidence="5 6">FB035-09AN</strain>
    </source>
</reference>